<dbReference type="CDD" id="cd20534">
    <property type="entry name" value="CYCLIN_CCNM_CCNQ_rpt1"/>
    <property type="match status" value="1"/>
</dbReference>
<dbReference type="CDD" id="cd20535">
    <property type="entry name" value="CYCLIN_CCNM_CCNQ_rpt2"/>
    <property type="match status" value="1"/>
</dbReference>
<sequence length="232" mass="27446">MAFTTESRVNFRVVRFMYEAGQRLRLESVPLATAAVIYHKFFKENSLHDYDPYTIATTAIYLAGKVEEQQLKLRDVVNVCYRTLHKSKPPLEMSDKYWALRDSVASCELFVLRMMNFKVVFDHPHRYLLHYLKFIKDWFEPYRWEDLPIARTAWALLRDCYHGSVTLKYKPDHIAVAILYMTLQCHGVDVPYHYQSDTPWWKVFTEDATIGNLKDIMSDLIDIYDLETSVQP</sequence>
<dbReference type="PANTHER" id="PTHR10026">
    <property type="entry name" value="CYCLIN"/>
    <property type="match status" value="1"/>
</dbReference>
<reference evidence="7 8" key="1">
    <citation type="journal article" date="2017" name="Nat. Ecol. Evol.">
        <title>Scallop genome provides insights into evolution of bilaterian karyotype and development.</title>
        <authorList>
            <person name="Wang S."/>
            <person name="Zhang J."/>
            <person name="Jiao W."/>
            <person name="Li J."/>
            <person name="Xun X."/>
            <person name="Sun Y."/>
            <person name="Guo X."/>
            <person name="Huan P."/>
            <person name="Dong B."/>
            <person name="Zhang L."/>
            <person name="Hu X."/>
            <person name="Sun X."/>
            <person name="Wang J."/>
            <person name="Zhao C."/>
            <person name="Wang Y."/>
            <person name="Wang D."/>
            <person name="Huang X."/>
            <person name="Wang R."/>
            <person name="Lv J."/>
            <person name="Li Y."/>
            <person name="Zhang Z."/>
            <person name="Liu B."/>
            <person name="Lu W."/>
            <person name="Hui Y."/>
            <person name="Liang J."/>
            <person name="Zhou Z."/>
            <person name="Hou R."/>
            <person name="Li X."/>
            <person name="Liu Y."/>
            <person name="Li H."/>
            <person name="Ning X."/>
            <person name="Lin Y."/>
            <person name="Zhao L."/>
            <person name="Xing Q."/>
            <person name="Dou J."/>
            <person name="Li Y."/>
            <person name="Mao J."/>
            <person name="Guo H."/>
            <person name="Dou H."/>
            <person name="Li T."/>
            <person name="Mu C."/>
            <person name="Jiang W."/>
            <person name="Fu Q."/>
            <person name="Fu X."/>
            <person name="Miao Y."/>
            <person name="Liu J."/>
            <person name="Yu Q."/>
            <person name="Li R."/>
            <person name="Liao H."/>
            <person name="Li X."/>
            <person name="Kong Y."/>
            <person name="Jiang Z."/>
            <person name="Chourrout D."/>
            <person name="Li R."/>
            <person name="Bao Z."/>
        </authorList>
    </citation>
    <scope>NUCLEOTIDE SEQUENCE [LARGE SCALE GENOMIC DNA]</scope>
    <source>
        <strain evidence="7 8">PY_sf001</strain>
    </source>
</reference>
<evidence type="ECO:0000256" key="4">
    <source>
        <dbReference type="ARBA" id="ARBA00032419"/>
    </source>
</evidence>
<name>A0A210PSQ0_MIZYE</name>
<evidence type="ECO:0000256" key="1">
    <source>
        <dbReference type="ARBA" id="ARBA00010390"/>
    </source>
</evidence>
<keyword evidence="3 5" id="KW-0195">Cyclin</keyword>
<dbReference type="PIRSF" id="PIRSF028758">
    <property type="entry name" value="Cyclin, C/H/G types"/>
    <property type="match status" value="1"/>
</dbReference>
<dbReference type="GO" id="GO:0016538">
    <property type="term" value="F:cyclin-dependent protein serine/threonine kinase regulator activity"/>
    <property type="evidence" value="ECO:0007669"/>
    <property type="project" value="InterPro"/>
</dbReference>
<dbReference type="SMART" id="SM00385">
    <property type="entry name" value="CYCLIN"/>
    <property type="match status" value="1"/>
</dbReference>
<gene>
    <name evidence="7" type="ORF">KP79_PYT11114</name>
</gene>
<dbReference type="Gene3D" id="1.10.472.10">
    <property type="entry name" value="Cyclin-like"/>
    <property type="match status" value="2"/>
</dbReference>
<organism evidence="7 8">
    <name type="scientific">Mizuhopecten yessoensis</name>
    <name type="common">Japanese scallop</name>
    <name type="synonym">Patinopecten yessoensis</name>
    <dbReference type="NCBI Taxonomy" id="6573"/>
    <lineage>
        <taxon>Eukaryota</taxon>
        <taxon>Metazoa</taxon>
        <taxon>Spiralia</taxon>
        <taxon>Lophotrochozoa</taxon>
        <taxon>Mollusca</taxon>
        <taxon>Bivalvia</taxon>
        <taxon>Autobranchia</taxon>
        <taxon>Pteriomorphia</taxon>
        <taxon>Pectinida</taxon>
        <taxon>Pectinoidea</taxon>
        <taxon>Pectinidae</taxon>
        <taxon>Mizuhopecten</taxon>
    </lineage>
</organism>
<comment type="caution">
    <text evidence="7">The sequence shown here is derived from an EMBL/GenBank/DDBJ whole genome shotgun (WGS) entry which is preliminary data.</text>
</comment>
<dbReference type="STRING" id="6573.A0A210PSQ0"/>
<dbReference type="InterPro" id="IPR048053">
    <property type="entry name" value="Cyclin-Q_second_cyclin_box"/>
</dbReference>
<keyword evidence="8" id="KW-1185">Reference proteome</keyword>
<evidence type="ECO:0000256" key="3">
    <source>
        <dbReference type="ARBA" id="ARBA00023127"/>
    </source>
</evidence>
<dbReference type="GO" id="GO:0006357">
    <property type="term" value="P:regulation of transcription by RNA polymerase II"/>
    <property type="evidence" value="ECO:0007669"/>
    <property type="project" value="InterPro"/>
</dbReference>
<dbReference type="Pfam" id="PF00134">
    <property type="entry name" value="Cyclin_N"/>
    <property type="match status" value="1"/>
</dbReference>
<comment type="similarity">
    <text evidence="1">Belongs to the cyclin family. Cyclin-like FAM58 subfamily.</text>
</comment>
<dbReference type="InterPro" id="IPR036915">
    <property type="entry name" value="Cyclin-like_sf"/>
</dbReference>
<dbReference type="FunFam" id="1.10.472.10:FF:000042">
    <property type="entry name" value="FAM58A isoform 1"/>
    <property type="match status" value="1"/>
</dbReference>
<feature type="domain" description="Cyclin-like" evidence="6">
    <location>
        <begin position="15"/>
        <end position="113"/>
    </location>
</feature>
<evidence type="ECO:0000313" key="7">
    <source>
        <dbReference type="EMBL" id="OWF39520.1"/>
    </source>
</evidence>
<dbReference type="InterPro" id="IPR048055">
    <property type="entry name" value="Cyclin-Q_first_cyclin_box"/>
</dbReference>
<evidence type="ECO:0000259" key="6">
    <source>
        <dbReference type="SMART" id="SM00385"/>
    </source>
</evidence>
<evidence type="ECO:0000313" key="8">
    <source>
        <dbReference type="Proteomes" id="UP000242188"/>
    </source>
</evidence>
<proteinExistence type="inferred from homology"/>
<dbReference type="Proteomes" id="UP000242188">
    <property type="component" value="Unassembled WGS sequence"/>
</dbReference>
<accession>A0A210PSQ0</accession>
<dbReference type="AlphaFoldDB" id="A0A210PSQ0"/>
<dbReference type="SUPFAM" id="SSF47954">
    <property type="entry name" value="Cyclin-like"/>
    <property type="match status" value="2"/>
</dbReference>
<dbReference type="InterPro" id="IPR006671">
    <property type="entry name" value="Cyclin_N"/>
</dbReference>
<dbReference type="OrthoDB" id="79090at2759"/>
<dbReference type="InterPro" id="IPR013763">
    <property type="entry name" value="Cyclin-like_dom"/>
</dbReference>
<dbReference type="InterPro" id="IPR043198">
    <property type="entry name" value="Cyclin/Ssn8"/>
</dbReference>
<protein>
    <recommendedName>
        <fullName evidence="2">Cyclin-Q</fullName>
    </recommendedName>
    <alternativeName>
        <fullName evidence="4">Cyclin-related protein FAM58A</fullName>
    </alternativeName>
</protein>
<evidence type="ECO:0000256" key="5">
    <source>
        <dbReference type="RuleBase" id="RU000383"/>
    </source>
</evidence>
<evidence type="ECO:0000256" key="2">
    <source>
        <dbReference type="ARBA" id="ARBA00019501"/>
    </source>
</evidence>
<dbReference type="EMBL" id="NEDP02005523">
    <property type="protein sequence ID" value="OWF39520.1"/>
    <property type="molecule type" value="Genomic_DNA"/>
</dbReference>